<proteinExistence type="predicted"/>
<dbReference type="GO" id="GO:0005829">
    <property type="term" value="C:cytosol"/>
    <property type="evidence" value="ECO:0007669"/>
    <property type="project" value="TreeGrafter"/>
</dbReference>
<comment type="caution">
    <text evidence="2">The sequence shown here is derived from an EMBL/GenBank/DDBJ whole genome shotgun (WGS) entry which is preliminary data.</text>
</comment>
<dbReference type="GO" id="GO:0006772">
    <property type="term" value="P:thiamine metabolic process"/>
    <property type="evidence" value="ECO:0007669"/>
    <property type="project" value="InterPro"/>
</dbReference>
<dbReference type="PANTHER" id="PTHR43198:SF2">
    <property type="entry name" value="SI:CH1073-67J19.1-RELATED"/>
    <property type="match status" value="1"/>
</dbReference>
<dbReference type="CDD" id="cd19365">
    <property type="entry name" value="TenA_C-like"/>
    <property type="match status" value="1"/>
</dbReference>
<reference evidence="2" key="2">
    <citation type="submission" date="2020-09" db="EMBL/GenBank/DDBJ databases">
        <authorList>
            <person name="Sun Q."/>
            <person name="Ohkuma M."/>
        </authorList>
    </citation>
    <scope>NUCLEOTIDE SEQUENCE</scope>
    <source>
        <strain evidence="2">JCM 10088</strain>
    </source>
</reference>
<keyword evidence="3" id="KW-1185">Reference proteome</keyword>
<organism evidence="2 3">
    <name type="scientific">Thermocladium modestius</name>
    <dbReference type="NCBI Taxonomy" id="62609"/>
    <lineage>
        <taxon>Archaea</taxon>
        <taxon>Thermoproteota</taxon>
        <taxon>Thermoprotei</taxon>
        <taxon>Thermoproteales</taxon>
        <taxon>Thermoproteaceae</taxon>
        <taxon>Thermocladium</taxon>
    </lineage>
</organism>
<dbReference type="InterPro" id="IPR016084">
    <property type="entry name" value="Haem_Oase-like_multi-hlx"/>
</dbReference>
<dbReference type="GO" id="GO:0050334">
    <property type="term" value="F:thiaminase activity"/>
    <property type="evidence" value="ECO:0007669"/>
    <property type="project" value="InterPro"/>
</dbReference>
<evidence type="ECO:0000313" key="3">
    <source>
        <dbReference type="Proteomes" id="UP000610960"/>
    </source>
</evidence>
<name>A0A830GWV3_9CREN</name>
<evidence type="ECO:0000259" key="1">
    <source>
        <dbReference type="Pfam" id="PF03070"/>
    </source>
</evidence>
<accession>A0A830GWV3</accession>
<dbReference type="InterPro" id="IPR050967">
    <property type="entry name" value="Thiamine_Salvage_TenA"/>
</dbReference>
<dbReference type="PANTHER" id="PTHR43198">
    <property type="entry name" value="BIFUNCTIONAL TH2 PROTEIN"/>
    <property type="match status" value="1"/>
</dbReference>
<feature type="domain" description="Thiaminase-2/PQQC" evidence="1">
    <location>
        <begin position="17"/>
        <end position="213"/>
    </location>
</feature>
<protein>
    <submittedName>
        <fullName evidence="2">Thiaminase II</fullName>
    </submittedName>
</protein>
<dbReference type="NCBIfam" id="TIGR04306">
    <property type="entry name" value="salvage_TenA"/>
    <property type="match status" value="1"/>
</dbReference>
<dbReference type="AlphaFoldDB" id="A0A830GWV3"/>
<dbReference type="InterPro" id="IPR027574">
    <property type="entry name" value="Thiaminase_II"/>
</dbReference>
<evidence type="ECO:0000313" key="2">
    <source>
        <dbReference type="EMBL" id="GGP21302.1"/>
    </source>
</evidence>
<dbReference type="EMBL" id="BMNL01000003">
    <property type="protein sequence ID" value="GGP21302.1"/>
    <property type="molecule type" value="Genomic_DNA"/>
</dbReference>
<dbReference type="Proteomes" id="UP000610960">
    <property type="component" value="Unassembled WGS sequence"/>
</dbReference>
<gene>
    <name evidence="2" type="ORF">GCM10007981_12570</name>
</gene>
<dbReference type="Gene3D" id="1.20.910.10">
    <property type="entry name" value="Heme oxygenase-like"/>
    <property type="match status" value="1"/>
</dbReference>
<sequence>MAQYMKLTERLWSSIGDVYSAILNHPFIKGLSDGSLEENRFRFYIVQDHLYLREFSRAVALASAKARNEEEQVLFATHIADALNVERSLHGKYLSRWGVNVDDYGMSPTNAAYTSYLLDVAYSRPYHEVIAALLPCYWIYMEVGRELIRRGSPNELYNMWINTYGGEAYERGVNAVLGIMDSMELTSQETAAAMSRFRLASIYEYMFWDSAYRMERFPFKP</sequence>
<dbReference type="InterPro" id="IPR004305">
    <property type="entry name" value="Thiaminase-2/PQQC"/>
</dbReference>
<dbReference type="Pfam" id="PF03070">
    <property type="entry name" value="TENA_THI-4"/>
    <property type="match status" value="1"/>
</dbReference>
<dbReference type="SUPFAM" id="SSF48613">
    <property type="entry name" value="Heme oxygenase-like"/>
    <property type="match status" value="1"/>
</dbReference>
<reference evidence="2" key="1">
    <citation type="journal article" date="2014" name="Int. J. Syst. Evol. Microbiol.">
        <title>Complete genome sequence of Corynebacterium casei LMG S-19264T (=DSM 44701T), isolated from a smear-ripened cheese.</title>
        <authorList>
            <consortium name="US DOE Joint Genome Institute (JGI-PGF)"/>
            <person name="Walter F."/>
            <person name="Albersmeier A."/>
            <person name="Kalinowski J."/>
            <person name="Ruckert C."/>
        </authorList>
    </citation>
    <scope>NUCLEOTIDE SEQUENCE</scope>
    <source>
        <strain evidence="2">JCM 10088</strain>
    </source>
</reference>